<feature type="compositionally biased region" description="Basic and acidic residues" evidence="1">
    <location>
        <begin position="255"/>
        <end position="266"/>
    </location>
</feature>
<feature type="compositionally biased region" description="Polar residues" evidence="1">
    <location>
        <begin position="406"/>
        <end position="417"/>
    </location>
</feature>
<dbReference type="PANTHER" id="PTHR15016">
    <property type="entry name" value="BREAST CARCINOMA-AMPLIFIED SEQUENCE 1"/>
    <property type="match status" value="1"/>
</dbReference>
<feature type="compositionally biased region" description="Polar residues" evidence="1">
    <location>
        <begin position="466"/>
        <end position="476"/>
    </location>
</feature>
<dbReference type="GO" id="GO:0042552">
    <property type="term" value="P:myelination"/>
    <property type="evidence" value="ECO:0007669"/>
    <property type="project" value="TreeGrafter"/>
</dbReference>
<dbReference type="PANTHER" id="PTHR15016:SF6">
    <property type="entry name" value="BREAST CARCINOMA-AMPLIFIED SEQUENCE 1"/>
    <property type="match status" value="1"/>
</dbReference>
<dbReference type="STRING" id="50402.A0A0A0B2D6"/>
<evidence type="ECO:0000256" key="1">
    <source>
        <dbReference type="SAM" id="MobiDB-lite"/>
    </source>
</evidence>
<proteinExistence type="predicted"/>
<feature type="compositionally biased region" description="Basic and acidic residues" evidence="1">
    <location>
        <begin position="309"/>
        <end position="318"/>
    </location>
</feature>
<feature type="compositionally biased region" description="Basic and acidic residues" evidence="1">
    <location>
        <begin position="478"/>
        <end position="491"/>
    </location>
</feature>
<dbReference type="InterPro" id="IPR026115">
    <property type="entry name" value="NABC1"/>
</dbReference>
<feature type="region of interest" description="Disordered" evidence="1">
    <location>
        <begin position="23"/>
        <end position="42"/>
    </location>
</feature>
<feature type="region of interest" description="Disordered" evidence="1">
    <location>
        <begin position="341"/>
        <end position="382"/>
    </location>
</feature>
<evidence type="ECO:0000313" key="2">
    <source>
        <dbReference type="EMBL" id="KGL99938.1"/>
    </source>
</evidence>
<reference evidence="3" key="1">
    <citation type="journal article" date="2014" name="Science">
        <title>Comparative genomics reveals insights into avian genome evolution and adaptation.</title>
        <authorList>
            <consortium name="Avian Genome Consortium"/>
            <person name="Zhang G."/>
            <person name="Li C."/>
            <person name="Li Q."/>
            <person name="Li B."/>
            <person name="Larkin D.M."/>
            <person name="Lee C."/>
            <person name="Storz J.F."/>
            <person name="Antunes A."/>
            <person name="Greenwold M.J."/>
            <person name="Meredith R.W."/>
            <person name="Odeen A."/>
            <person name="Cui J."/>
            <person name="Zhou Q."/>
            <person name="Xu L."/>
            <person name="Pan H."/>
            <person name="Wang Z."/>
            <person name="Jin L."/>
            <person name="Zhang P."/>
            <person name="Hu H."/>
            <person name="Yang W."/>
            <person name="Hu J."/>
            <person name="Xiao J."/>
            <person name="Yang Z."/>
            <person name="Liu Y."/>
            <person name="Xie Q."/>
            <person name="Yu H."/>
            <person name="Lian J."/>
            <person name="Wen P."/>
            <person name="Zhang F."/>
            <person name="Li H."/>
            <person name="Zeng Y."/>
            <person name="Xiong Z."/>
            <person name="Liu S."/>
            <person name="Zhou L."/>
            <person name="Huang Z."/>
            <person name="An N."/>
            <person name="Wang J."/>
            <person name="Zheng Q."/>
            <person name="Xiong Y."/>
            <person name="Wang G."/>
            <person name="Wang B."/>
            <person name="Wang J."/>
            <person name="Fan Y."/>
            <person name="da Fonseca R.R."/>
            <person name="Alfaro-Nunez A."/>
            <person name="Schubert M."/>
            <person name="Orlando L."/>
            <person name="Mourier T."/>
            <person name="Howard J.T."/>
            <person name="Ganapathy G."/>
            <person name="Pfenning A."/>
            <person name="Whitney O."/>
            <person name="Rivas M.V."/>
            <person name="Hara E."/>
            <person name="Smith J."/>
            <person name="Farre M."/>
            <person name="Narayan J."/>
            <person name="Slavov G."/>
            <person name="Romanov M.N."/>
            <person name="Borges R."/>
            <person name="Machado J.P."/>
            <person name="Khan I."/>
            <person name="Springer M.S."/>
            <person name="Gatesy J."/>
            <person name="Hoffmann F.G."/>
            <person name="Opazo J.C."/>
            <person name="Hastad O."/>
            <person name="Sawyer R.H."/>
            <person name="Kim H."/>
            <person name="Kim K.W."/>
            <person name="Kim H.J."/>
            <person name="Cho S."/>
            <person name="Li N."/>
            <person name="Huang Y."/>
            <person name="Bruford M.W."/>
            <person name="Zhan X."/>
            <person name="Dixon A."/>
            <person name="Bertelsen M.F."/>
            <person name="Derryberry E."/>
            <person name="Warren W."/>
            <person name="Wilson R.K."/>
            <person name="Li S."/>
            <person name="Ray D.A."/>
            <person name="Green R.E."/>
            <person name="O'Brien S.J."/>
            <person name="Griffin D."/>
            <person name="Johnson W.E."/>
            <person name="Haussler D."/>
            <person name="Ryder O.A."/>
            <person name="Willerslev E."/>
            <person name="Graves G.R."/>
            <person name="Alstrom P."/>
            <person name="Fjeldsa J."/>
            <person name="Mindell D.P."/>
            <person name="Edwards S.V."/>
            <person name="Braun E.L."/>
            <person name="Rahbek C."/>
            <person name="Burt D.W."/>
            <person name="Houde P."/>
            <person name="Zhang Y."/>
            <person name="Yang H."/>
            <person name="Wang J."/>
            <person name="Jarvis E.D."/>
            <person name="Gilbert M.T."/>
            <person name="Wang J."/>
        </authorList>
    </citation>
    <scope>NUCLEOTIDE SEQUENCE [LARGE SCALE GENOMIC DNA]</scope>
</reference>
<accession>A0A0A0B2D6</accession>
<keyword evidence="3" id="KW-1185">Reference proteome</keyword>
<feature type="non-terminal residue" evidence="2">
    <location>
        <position position="1"/>
    </location>
</feature>
<feature type="compositionally biased region" description="Polar residues" evidence="1">
    <location>
        <begin position="267"/>
        <end position="291"/>
    </location>
</feature>
<dbReference type="Proteomes" id="UP000053858">
    <property type="component" value="Unassembled WGS sequence"/>
</dbReference>
<dbReference type="AlphaFoldDB" id="A0A0A0B2D6"/>
<dbReference type="EMBL" id="KL884773">
    <property type="protein sequence ID" value="KGL99938.1"/>
    <property type="molecule type" value="Genomic_DNA"/>
</dbReference>
<feature type="compositionally biased region" description="Basic and acidic residues" evidence="1">
    <location>
        <begin position="451"/>
        <end position="465"/>
    </location>
</feature>
<protein>
    <submittedName>
        <fullName evidence="2">Breast carcinoma-amplified sequence 1</fullName>
    </submittedName>
</protein>
<feature type="compositionally biased region" description="Basic and acidic residues" evidence="1">
    <location>
        <begin position="155"/>
        <end position="181"/>
    </location>
</feature>
<sequence length="524" mass="55591">LFLVDAKASVARDNVAVSSLKTMEQSPVPDAGGQSLGSAARRALPSAKSRSVFAFSWSVPGRTEDPATDSSVGSAKLDVSSEAPGVNKAPSDSAEVPAAAAREEDAHKNLTRAPPAASLHDIDLAASVTPEGEDAAASKPKQVTFFDRIFKLEKGKERSKTQIDTQEERQTSDLPDGHIPAKEAAGLQSPSNSVPQGKANACNQKDLLQDSAGVNGLTAEQPEKAEVKQDNPQPIAAVDNSVMSFLKTLVSPSKAEAKSDSEDKSTEQQPVTSVKSDKNVPSSQEPQTAKQNIKAPEPAAPPQAAATEAPKEVTKEKAASTPIPLSKLFWKKNASEEAEIVSNEKADASLEAVAPDKDESKSPEAAEVKPRREESKTPKANLRKFFKLVSEMLNVKNLDSAEVNGPSPSQQTLNSTERPVAPAESEPVGQKSKEGSKDKKSTVELSKQKGSKQETREQPDSREQQAAETDSIQNGGDASKEPSFKKTEKRQSLGGFFKGLGSKRMSDAEVQTDPVSILPAGKSK</sequence>
<feature type="non-terminal residue" evidence="2">
    <location>
        <position position="524"/>
    </location>
</feature>
<gene>
    <name evidence="2" type="ORF">N301_06096</name>
</gene>
<feature type="compositionally biased region" description="Basic and acidic residues" evidence="1">
    <location>
        <begin position="431"/>
        <end position="442"/>
    </location>
</feature>
<feature type="region of interest" description="Disordered" evidence="1">
    <location>
        <begin position="399"/>
        <end position="524"/>
    </location>
</feature>
<feature type="region of interest" description="Disordered" evidence="1">
    <location>
        <begin position="59"/>
        <end position="107"/>
    </location>
</feature>
<name>A0A0A0B2D6_CHAVO</name>
<evidence type="ECO:0000313" key="3">
    <source>
        <dbReference type="Proteomes" id="UP000053858"/>
    </source>
</evidence>
<feature type="compositionally biased region" description="Basic and acidic residues" evidence="1">
    <location>
        <begin position="342"/>
        <end position="377"/>
    </location>
</feature>
<feature type="region of interest" description="Disordered" evidence="1">
    <location>
        <begin position="155"/>
        <end position="325"/>
    </location>
</feature>
<organism evidence="2 3">
    <name type="scientific">Charadrius vociferus</name>
    <name type="common">Killdeer</name>
    <name type="synonym">Aegialitis vocifera</name>
    <dbReference type="NCBI Taxonomy" id="50402"/>
    <lineage>
        <taxon>Eukaryota</taxon>
        <taxon>Metazoa</taxon>
        <taxon>Chordata</taxon>
        <taxon>Craniata</taxon>
        <taxon>Vertebrata</taxon>
        <taxon>Euteleostomi</taxon>
        <taxon>Archelosauria</taxon>
        <taxon>Archosauria</taxon>
        <taxon>Dinosauria</taxon>
        <taxon>Saurischia</taxon>
        <taxon>Theropoda</taxon>
        <taxon>Coelurosauria</taxon>
        <taxon>Aves</taxon>
        <taxon>Neognathae</taxon>
        <taxon>Neoaves</taxon>
        <taxon>Charadriiformes</taxon>
        <taxon>Charadriidae</taxon>
        <taxon>Charadrius</taxon>
    </lineage>
</organism>